<proteinExistence type="predicted"/>
<protein>
    <recommendedName>
        <fullName evidence="3">Phosphoglycerate mutase</fullName>
    </recommendedName>
</protein>
<dbReference type="Gene3D" id="3.40.50.1240">
    <property type="entry name" value="Phosphoglycerate mutase-like"/>
    <property type="match status" value="1"/>
</dbReference>
<dbReference type="AlphaFoldDB" id="A0A1F7Y1T6"/>
<dbReference type="InterPro" id="IPR029033">
    <property type="entry name" value="His_PPase_superfam"/>
</dbReference>
<dbReference type="SMART" id="SM00855">
    <property type="entry name" value="PGAM"/>
    <property type="match status" value="1"/>
</dbReference>
<dbReference type="SUPFAM" id="SSF53254">
    <property type="entry name" value="Phosphoglycerate mutase-like"/>
    <property type="match status" value="1"/>
</dbReference>
<dbReference type="Pfam" id="PF00300">
    <property type="entry name" value="His_Phos_1"/>
    <property type="match status" value="1"/>
</dbReference>
<dbReference type="EMBL" id="MGGD01000029">
    <property type="protein sequence ID" value="OGM20638.1"/>
    <property type="molecule type" value="Genomic_DNA"/>
</dbReference>
<evidence type="ECO:0000313" key="1">
    <source>
        <dbReference type="EMBL" id="OGM20638.1"/>
    </source>
</evidence>
<comment type="caution">
    <text evidence="1">The sequence shown here is derived from an EMBL/GenBank/DDBJ whole genome shotgun (WGS) entry which is preliminary data.</text>
</comment>
<dbReference type="InterPro" id="IPR013078">
    <property type="entry name" value="His_Pase_superF_clade-1"/>
</dbReference>
<sequence>MTYYIFRHGETHESKYKINYGENIETAEILPEATPVTKRLAYYLKNERVGAYFSSPYLRCKQTMEIIKKITGKGVVYDKRIGEEKVNRNLETFEDMFARVKEFHNSLIQKNIKSASICTHGGPIAILSSLILSGKVNQDDLSNYPKTGVLLVIEEGKLKSLDFNRA</sequence>
<accession>A0A1F7Y1T6</accession>
<dbReference type="CDD" id="cd07067">
    <property type="entry name" value="HP_PGM_like"/>
    <property type="match status" value="1"/>
</dbReference>
<evidence type="ECO:0008006" key="3">
    <source>
        <dbReference type="Google" id="ProtNLM"/>
    </source>
</evidence>
<organism evidence="1 2">
    <name type="scientific">Candidatus Woesebacteria bacterium RIFCSPHIGHO2_01_FULL_38_26b</name>
    <dbReference type="NCBI Taxonomy" id="1802491"/>
    <lineage>
        <taxon>Bacteria</taxon>
        <taxon>Candidatus Woeseibacteriota</taxon>
    </lineage>
</organism>
<name>A0A1F7Y1T6_9BACT</name>
<evidence type="ECO:0000313" key="2">
    <source>
        <dbReference type="Proteomes" id="UP000176741"/>
    </source>
</evidence>
<reference evidence="1 2" key="1">
    <citation type="journal article" date="2016" name="Nat. Commun.">
        <title>Thousands of microbial genomes shed light on interconnected biogeochemical processes in an aquifer system.</title>
        <authorList>
            <person name="Anantharaman K."/>
            <person name="Brown C.T."/>
            <person name="Hug L.A."/>
            <person name="Sharon I."/>
            <person name="Castelle C.J."/>
            <person name="Probst A.J."/>
            <person name="Thomas B.C."/>
            <person name="Singh A."/>
            <person name="Wilkins M.J."/>
            <person name="Karaoz U."/>
            <person name="Brodie E.L."/>
            <person name="Williams K.H."/>
            <person name="Hubbard S.S."/>
            <person name="Banfield J.F."/>
        </authorList>
    </citation>
    <scope>NUCLEOTIDE SEQUENCE [LARGE SCALE GENOMIC DNA]</scope>
</reference>
<dbReference type="Proteomes" id="UP000176741">
    <property type="component" value="Unassembled WGS sequence"/>
</dbReference>
<gene>
    <name evidence="1" type="ORF">A2771_00120</name>
</gene>